<organism evidence="1 2">
    <name type="scientific">Fulvimarina pelagi HTCC2506</name>
    <dbReference type="NCBI Taxonomy" id="314231"/>
    <lineage>
        <taxon>Bacteria</taxon>
        <taxon>Pseudomonadati</taxon>
        <taxon>Pseudomonadota</taxon>
        <taxon>Alphaproteobacteria</taxon>
        <taxon>Hyphomicrobiales</taxon>
        <taxon>Aurantimonadaceae</taxon>
        <taxon>Fulvimarina</taxon>
    </lineage>
</organism>
<dbReference type="AlphaFoldDB" id="Q0G544"/>
<evidence type="ECO:0000313" key="1">
    <source>
        <dbReference type="EMBL" id="EAU43220.1"/>
    </source>
</evidence>
<dbReference type="RefSeq" id="WP_007067194.1">
    <property type="nucleotide sequence ID" value="NZ_DS022272.1"/>
</dbReference>
<evidence type="ECO:0008006" key="3">
    <source>
        <dbReference type="Google" id="ProtNLM"/>
    </source>
</evidence>
<dbReference type="Pfam" id="PF13692">
    <property type="entry name" value="Glyco_trans_1_4"/>
    <property type="match status" value="1"/>
</dbReference>
<dbReference type="HOGENOM" id="CLU_028014_4_1_5"/>
<comment type="caution">
    <text evidence="1">The sequence shown here is derived from an EMBL/GenBank/DDBJ whole genome shotgun (WGS) entry which is preliminary data.</text>
</comment>
<sequence>MHLLVIVSILPDGNPSTGYEIANQAILDAYREEGVKVTLMGYRRPGAAMPDNAICLGEFAIENAAVSGFQKAAWVAGAIRRKLPVTAAKVARYANSDLLTKIKSAGKIDGIVFSSIAMAAAYPFLFAEYPTIFVAHNVENRSAIENAENAQSTIDRMLYRREAHLLERAELHASARAHVIHTLAEDDKVGLDIARDERAINLPLVVGRRPLADDGRRTQDIGMIGTWSWAPNRVGLDWFLSEVQPLLPLDFEIAIAGRFDGEPPKAARKVRFLGRVDDAQAFVHGSRVLALATKAGTGIQLKTLETFEEGMPAVATSRALRGVSFVPNNVRRADRASDFARALIKLVEEERAGTIGRVDGRAFVAAQKALLRESVRAGLARLARLDIAAEPELPRKRQRDTGLKASA</sequence>
<keyword evidence="2" id="KW-1185">Reference proteome</keyword>
<proteinExistence type="predicted"/>
<dbReference type="EMBL" id="AATP01000001">
    <property type="protein sequence ID" value="EAU43220.1"/>
    <property type="molecule type" value="Genomic_DNA"/>
</dbReference>
<evidence type="ECO:0000313" key="2">
    <source>
        <dbReference type="Proteomes" id="UP000004310"/>
    </source>
</evidence>
<gene>
    <name evidence="1" type="ORF">FP2506_10261</name>
</gene>
<dbReference type="STRING" id="217511.GCA_001463845_00808"/>
<name>Q0G544_9HYPH</name>
<dbReference type="Proteomes" id="UP000004310">
    <property type="component" value="Unassembled WGS sequence"/>
</dbReference>
<reference evidence="1 2" key="1">
    <citation type="journal article" date="2010" name="J. Bacteriol.">
        <title>Genome sequence of Fulvimarina pelagi HTCC2506T, a Mn(II)-oxidizing alphaproteobacterium possessing an aerobic anoxygenic photosynthetic gene cluster and Xanthorhodopsin.</title>
        <authorList>
            <person name="Kang I."/>
            <person name="Oh H.M."/>
            <person name="Lim S.I."/>
            <person name="Ferriera S."/>
            <person name="Giovannoni S.J."/>
            <person name="Cho J.C."/>
        </authorList>
    </citation>
    <scope>NUCLEOTIDE SEQUENCE [LARGE SCALE GENOMIC DNA]</scope>
    <source>
        <strain evidence="1 2">HTCC2506</strain>
    </source>
</reference>
<protein>
    <recommendedName>
        <fullName evidence="3">Glycosyl transferase</fullName>
    </recommendedName>
</protein>
<dbReference type="eggNOG" id="COG0438">
    <property type="taxonomic scope" value="Bacteria"/>
</dbReference>
<accession>Q0G544</accession>
<dbReference type="SUPFAM" id="SSF53756">
    <property type="entry name" value="UDP-Glycosyltransferase/glycogen phosphorylase"/>
    <property type="match status" value="1"/>
</dbReference>